<keyword evidence="3" id="KW-1185">Reference proteome</keyword>
<accession>A0A221W7D7</accession>
<dbReference type="KEGG" id="ahg:AHOG_20235"/>
<organism evidence="2 3">
    <name type="scientific">Actinoalloteichus hoggarensis</name>
    <dbReference type="NCBI Taxonomy" id="1470176"/>
    <lineage>
        <taxon>Bacteria</taxon>
        <taxon>Bacillati</taxon>
        <taxon>Actinomycetota</taxon>
        <taxon>Actinomycetes</taxon>
        <taxon>Pseudonocardiales</taxon>
        <taxon>Pseudonocardiaceae</taxon>
        <taxon>Actinoalloteichus</taxon>
    </lineage>
</organism>
<reference evidence="2 3" key="1">
    <citation type="submission" date="2017-07" db="EMBL/GenBank/DDBJ databases">
        <title>Complete genome sequence of Actinoalloteichus hoggarensis DSM 45943, type strain of Actinoalloteichus hoggarensis.</title>
        <authorList>
            <person name="Ruckert C."/>
            <person name="Nouioui I."/>
            <person name="Willmese J."/>
            <person name="van Wezel G."/>
            <person name="Klenk H.-P."/>
            <person name="Kalinowski J."/>
            <person name="Zotchev S.B."/>
        </authorList>
    </citation>
    <scope>NUCLEOTIDE SEQUENCE [LARGE SCALE GENOMIC DNA]</scope>
    <source>
        <strain evidence="2 3">DSM 45943</strain>
    </source>
</reference>
<dbReference type="AlphaFoldDB" id="A0A221W7D7"/>
<dbReference type="EMBL" id="CP022521">
    <property type="protein sequence ID" value="ASO21664.1"/>
    <property type="molecule type" value="Genomic_DNA"/>
</dbReference>
<feature type="compositionally biased region" description="Low complexity" evidence="1">
    <location>
        <begin position="137"/>
        <end position="146"/>
    </location>
</feature>
<gene>
    <name evidence="2" type="ORF">AHOG_20235</name>
</gene>
<sequence length="247" mass="25117">MPLVACGLRVPLTAGGPVDATGCVRPAGLPAVGNRRALSAGATGNWSTGSCHGLPSPADDHIPVGTPPAEGGTLTAAADPHRLPAAGTNGRLRLRPRPALTRHSHRPPAGTIRRRSDCEARAPPLGRHSAGPPLRHAATPPAATQPAAVPLGRRAAVPLGRHSAGPPLRRAVTSPGAGPPHGHAAGTAVGDGVEPTVQQLTTSGRAKSPRCQRVHSSETVVPLAPGPVLRRRRRMVLLPSVGSARRS</sequence>
<dbReference type="Proteomes" id="UP000204221">
    <property type="component" value="Chromosome"/>
</dbReference>
<evidence type="ECO:0000313" key="3">
    <source>
        <dbReference type="Proteomes" id="UP000204221"/>
    </source>
</evidence>
<proteinExistence type="predicted"/>
<name>A0A221W7D7_9PSEU</name>
<protein>
    <submittedName>
        <fullName evidence="2">Uncharacterized protein</fullName>
    </submittedName>
</protein>
<feature type="region of interest" description="Disordered" evidence="1">
    <location>
        <begin position="97"/>
        <end position="146"/>
    </location>
</feature>
<feature type="compositionally biased region" description="Basic residues" evidence="1">
    <location>
        <begin position="97"/>
        <end position="106"/>
    </location>
</feature>
<feature type="region of interest" description="Disordered" evidence="1">
    <location>
        <begin position="172"/>
        <end position="192"/>
    </location>
</feature>
<evidence type="ECO:0000256" key="1">
    <source>
        <dbReference type="SAM" id="MobiDB-lite"/>
    </source>
</evidence>
<evidence type="ECO:0000313" key="2">
    <source>
        <dbReference type="EMBL" id="ASO21664.1"/>
    </source>
</evidence>